<proteinExistence type="predicted"/>
<reference evidence="4" key="2">
    <citation type="submission" date="2020-05" db="UniProtKB">
        <authorList>
            <consortium name="EnsemblMetazoa"/>
        </authorList>
    </citation>
    <scope>IDENTIFICATION</scope>
</reference>
<evidence type="ECO:0000256" key="2">
    <source>
        <dbReference type="SAM" id="SignalP"/>
    </source>
</evidence>
<evidence type="ECO:0000256" key="1">
    <source>
        <dbReference type="SAM" id="MobiDB-lite"/>
    </source>
</evidence>
<name>A0A084WR68_ANOSI</name>
<gene>
    <name evidence="3" type="ORF">ZHAS_00020988</name>
</gene>
<dbReference type="EMBL" id="KE525403">
    <property type="protein sequence ID" value="KFB52712.1"/>
    <property type="molecule type" value="Genomic_DNA"/>
</dbReference>
<keyword evidence="2" id="KW-0732">Signal</keyword>
<feature type="chain" id="PRO_5010760050" evidence="2">
    <location>
        <begin position="25"/>
        <end position="103"/>
    </location>
</feature>
<evidence type="ECO:0000313" key="5">
    <source>
        <dbReference type="Proteomes" id="UP000030765"/>
    </source>
</evidence>
<evidence type="ECO:0000313" key="4">
    <source>
        <dbReference type="EnsemblMetazoa" id="ASIC020988-PA"/>
    </source>
</evidence>
<dbReference type="EnsemblMetazoa" id="ASIC020988-RA">
    <property type="protein sequence ID" value="ASIC020988-PA"/>
    <property type="gene ID" value="ASIC020988"/>
</dbReference>
<dbReference type="EMBL" id="ATLV01025947">
    <property type="status" value="NOT_ANNOTATED_CDS"/>
    <property type="molecule type" value="Genomic_DNA"/>
</dbReference>
<dbReference type="AlphaFoldDB" id="A0A084WR68"/>
<dbReference type="VEuPathDB" id="VectorBase:ASIC020988"/>
<feature type="signal peptide" evidence="2">
    <location>
        <begin position="1"/>
        <end position="24"/>
    </location>
</feature>
<reference evidence="3 5" key="1">
    <citation type="journal article" date="2014" name="BMC Genomics">
        <title>Genome sequence of Anopheles sinensis provides insight into genetics basis of mosquito competence for malaria parasites.</title>
        <authorList>
            <person name="Zhou D."/>
            <person name="Zhang D."/>
            <person name="Ding G."/>
            <person name="Shi L."/>
            <person name="Hou Q."/>
            <person name="Ye Y."/>
            <person name="Xu Y."/>
            <person name="Zhou H."/>
            <person name="Xiong C."/>
            <person name="Li S."/>
            <person name="Yu J."/>
            <person name="Hong S."/>
            <person name="Yu X."/>
            <person name="Zou P."/>
            <person name="Chen C."/>
            <person name="Chang X."/>
            <person name="Wang W."/>
            <person name="Lv Y."/>
            <person name="Sun Y."/>
            <person name="Ma L."/>
            <person name="Shen B."/>
            <person name="Zhu C."/>
        </authorList>
    </citation>
    <scope>NUCLEOTIDE SEQUENCE [LARGE SCALE GENOMIC DNA]</scope>
</reference>
<sequence>MFSKAPRKPCFSLFSFLIVGLAISASTDKMNVSGCSDLPADLCPVPRMVGSIRAHGSATASDVASSAHPLENSQVRTRQGYPRKCLRERSRSSLSSGEHLEGY</sequence>
<evidence type="ECO:0000313" key="3">
    <source>
        <dbReference type="EMBL" id="KFB52712.1"/>
    </source>
</evidence>
<organism evidence="3">
    <name type="scientific">Anopheles sinensis</name>
    <name type="common">Mosquito</name>
    <dbReference type="NCBI Taxonomy" id="74873"/>
    <lineage>
        <taxon>Eukaryota</taxon>
        <taxon>Metazoa</taxon>
        <taxon>Ecdysozoa</taxon>
        <taxon>Arthropoda</taxon>
        <taxon>Hexapoda</taxon>
        <taxon>Insecta</taxon>
        <taxon>Pterygota</taxon>
        <taxon>Neoptera</taxon>
        <taxon>Endopterygota</taxon>
        <taxon>Diptera</taxon>
        <taxon>Nematocera</taxon>
        <taxon>Culicoidea</taxon>
        <taxon>Culicidae</taxon>
        <taxon>Anophelinae</taxon>
        <taxon>Anopheles</taxon>
    </lineage>
</organism>
<protein>
    <submittedName>
        <fullName evidence="3 4">Starch branching enzyme III</fullName>
    </submittedName>
</protein>
<dbReference type="Proteomes" id="UP000030765">
    <property type="component" value="Unassembled WGS sequence"/>
</dbReference>
<feature type="region of interest" description="Disordered" evidence="1">
    <location>
        <begin position="58"/>
        <end position="103"/>
    </location>
</feature>
<keyword evidence="5" id="KW-1185">Reference proteome</keyword>
<accession>A0A084WR68</accession>